<dbReference type="STRING" id="1121448.DGI_0292"/>
<dbReference type="HOGENOM" id="CLU_000445_30_4_7"/>
<dbReference type="GO" id="GO:0000156">
    <property type="term" value="F:phosphorelay response regulator activity"/>
    <property type="evidence" value="ECO:0007669"/>
    <property type="project" value="TreeGrafter"/>
</dbReference>
<dbReference type="OrthoDB" id="368799at2"/>
<dbReference type="GO" id="GO:0006355">
    <property type="term" value="P:regulation of DNA-templated transcription"/>
    <property type="evidence" value="ECO:0007669"/>
    <property type="project" value="InterPro"/>
</dbReference>
<evidence type="ECO:0000256" key="2">
    <source>
        <dbReference type="ARBA" id="ARBA00022553"/>
    </source>
</evidence>
<keyword evidence="4" id="KW-0805">Transcription regulation</keyword>
<evidence type="ECO:0000256" key="3">
    <source>
        <dbReference type="ARBA" id="ARBA00023012"/>
    </source>
</evidence>
<dbReference type="PANTHER" id="PTHR48111">
    <property type="entry name" value="REGULATOR OF RPOS"/>
    <property type="match status" value="1"/>
</dbReference>
<dbReference type="GO" id="GO:0000976">
    <property type="term" value="F:transcription cis-regulatory region binding"/>
    <property type="evidence" value="ECO:0007669"/>
    <property type="project" value="TreeGrafter"/>
</dbReference>
<feature type="DNA-binding region" description="OmpR/PhoB-type" evidence="9">
    <location>
        <begin position="131"/>
        <end position="227"/>
    </location>
</feature>
<keyword evidence="13" id="KW-1185">Reference proteome</keyword>
<dbReference type="RefSeq" id="WP_021758830.1">
    <property type="nucleotide sequence ID" value="NC_022444.1"/>
</dbReference>
<dbReference type="Gene3D" id="3.40.50.2300">
    <property type="match status" value="1"/>
</dbReference>
<dbReference type="Gene3D" id="6.10.250.690">
    <property type="match status" value="1"/>
</dbReference>
<dbReference type="FunFam" id="1.10.10.10:FF:000018">
    <property type="entry name" value="DNA-binding response regulator ResD"/>
    <property type="match status" value="1"/>
</dbReference>
<dbReference type="InterPro" id="IPR001789">
    <property type="entry name" value="Sig_transdc_resp-reg_receiver"/>
</dbReference>
<dbReference type="FunFam" id="3.40.50.2300:FF:000001">
    <property type="entry name" value="DNA-binding response regulator PhoB"/>
    <property type="match status" value="1"/>
</dbReference>
<dbReference type="SUPFAM" id="SSF46894">
    <property type="entry name" value="C-terminal effector domain of the bipartite response regulators"/>
    <property type="match status" value="1"/>
</dbReference>
<keyword evidence="5 9" id="KW-0238">DNA-binding</keyword>
<feature type="modified residue" description="4-aspartylphosphate" evidence="8">
    <location>
        <position position="54"/>
    </location>
</feature>
<reference evidence="13" key="2">
    <citation type="submission" date="2013-07" db="EMBL/GenBank/DDBJ databases">
        <authorList>
            <person name="Morais-Silva F.O."/>
            <person name="Rezende A.M."/>
            <person name="Pimentel C."/>
            <person name="Resende D.M."/>
            <person name="Santos C.I."/>
            <person name="Clemente C."/>
            <person name="de Oliveira L.M."/>
            <person name="da Silva S.M."/>
            <person name="Costa D.A."/>
            <person name="Varela-Raposo A."/>
            <person name="Horacio E.C.A."/>
            <person name="Matos M."/>
            <person name="Flores O."/>
            <person name="Ruiz J.C."/>
            <person name="Rodrigues-Pousada C."/>
        </authorList>
    </citation>
    <scope>NUCLEOTIDE SEQUENCE [LARGE SCALE GENOMIC DNA]</scope>
    <source>
        <strain evidence="13">ATCC 19364 / DSM 1382 / NCIMB 9332 / VKM B-1759</strain>
    </source>
</reference>
<dbReference type="InterPro" id="IPR016032">
    <property type="entry name" value="Sig_transdc_resp-reg_C-effctor"/>
</dbReference>
<dbReference type="SUPFAM" id="SSF52172">
    <property type="entry name" value="CheY-like"/>
    <property type="match status" value="1"/>
</dbReference>
<dbReference type="eggNOG" id="COG0745">
    <property type="taxonomic scope" value="Bacteria"/>
</dbReference>
<keyword evidence="3" id="KW-0902">Two-component regulatory system</keyword>
<dbReference type="InterPro" id="IPR036388">
    <property type="entry name" value="WH-like_DNA-bd_sf"/>
</dbReference>
<dbReference type="AlphaFoldDB" id="T2G8K0"/>
<evidence type="ECO:0000256" key="1">
    <source>
        <dbReference type="ARBA" id="ARBA00013332"/>
    </source>
</evidence>
<dbReference type="PATRIC" id="fig|1121448.10.peg.298"/>
<name>T2G8K0_MEGG1</name>
<dbReference type="InterPro" id="IPR039420">
    <property type="entry name" value="WalR-like"/>
</dbReference>
<evidence type="ECO:0000313" key="12">
    <source>
        <dbReference type="EMBL" id="AGW12222.1"/>
    </source>
</evidence>
<proteinExistence type="predicted"/>
<evidence type="ECO:0000256" key="7">
    <source>
        <dbReference type="ARBA" id="ARBA00024735"/>
    </source>
</evidence>
<dbReference type="KEGG" id="dgg:DGI_0292"/>
<protein>
    <recommendedName>
        <fullName evidence="1">Phosphate regulon transcriptional regulatory protein PhoB</fullName>
    </recommendedName>
</protein>
<feature type="domain" description="Response regulatory" evidence="10">
    <location>
        <begin position="5"/>
        <end position="121"/>
    </location>
</feature>
<dbReference type="InterPro" id="IPR011006">
    <property type="entry name" value="CheY-like_superfamily"/>
</dbReference>
<organism evidence="12 13">
    <name type="scientific">Megalodesulfovibrio gigas (strain ATCC 19364 / DSM 1382 / NCIMB 9332 / VKM B-1759)</name>
    <name type="common">Desulfovibrio gigas</name>
    <dbReference type="NCBI Taxonomy" id="1121448"/>
    <lineage>
        <taxon>Bacteria</taxon>
        <taxon>Pseudomonadati</taxon>
        <taxon>Thermodesulfobacteriota</taxon>
        <taxon>Desulfovibrionia</taxon>
        <taxon>Desulfovibrionales</taxon>
        <taxon>Desulfovibrionaceae</taxon>
        <taxon>Megalodesulfovibrio</taxon>
    </lineage>
</organism>
<keyword evidence="6" id="KW-0804">Transcription</keyword>
<dbReference type="PROSITE" id="PS51755">
    <property type="entry name" value="OMPR_PHOB"/>
    <property type="match status" value="1"/>
</dbReference>
<evidence type="ECO:0000256" key="8">
    <source>
        <dbReference type="PROSITE-ProRule" id="PRU00169"/>
    </source>
</evidence>
<evidence type="ECO:0000256" key="9">
    <source>
        <dbReference type="PROSITE-ProRule" id="PRU01091"/>
    </source>
</evidence>
<dbReference type="Proteomes" id="UP000016587">
    <property type="component" value="Chromosome"/>
</dbReference>
<sequence>MQKDVVLIVEDDEDILQLLTYNLENAGFEVLTSADGYEGMNLARRHNPNLILLDIMLPNVDGFEVCKELKRRPETAGIPVIMLTARGEEVDRIVGLELGADDYVVKPFSPRELLLRIRAIMKRVKSEETYRTQWRKNGLVVDLEAHKAVVDGVEMQLTATEFKLLAELVKRQGRVQTRDQLLNTVWGYEFEGYARTVDTHIRRLRQKLGPYAKYVETVRGVGYRFKE</sequence>
<dbReference type="SMART" id="SM00448">
    <property type="entry name" value="REC"/>
    <property type="match status" value="1"/>
</dbReference>
<dbReference type="Pfam" id="PF00072">
    <property type="entry name" value="Response_reg"/>
    <property type="match status" value="1"/>
</dbReference>
<feature type="domain" description="OmpR/PhoB-type" evidence="11">
    <location>
        <begin position="131"/>
        <end position="227"/>
    </location>
</feature>
<comment type="function">
    <text evidence="7">This protein is a positive regulator for the phosphate regulon. Transcription of this operon is positively regulated by PhoB and PhoR when phosphate is limited.</text>
</comment>
<keyword evidence="2 8" id="KW-0597">Phosphoprotein</keyword>
<dbReference type="InterPro" id="IPR001867">
    <property type="entry name" value="OmpR/PhoB-type_DNA-bd"/>
</dbReference>
<evidence type="ECO:0000259" key="10">
    <source>
        <dbReference type="PROSITE" id="PS50110"/>
    </source>
</evidence>
<dbReference type="PROSITE" id="PS50110">
    <property type="entry name" value="RESPONSE_REGULATORY"/>
    <property type="match status" value="1"/>
</dbReference>
<reference evidence="12 13" key="1">
    <citation type="journal article" date="2013" name="J. Bacteriol.">
        <title>Roles of HynAB and Ech, the only two hydrogenases found in the model sulfate reducer Desulfovibrio gigas.</title>
        <authorList>
            <person name="Morais-Silva F.O."/>
            <person name="Santos C.I."/>
            <person name="Rodrigues R."/>
            <person name="Pereira I.A."/>
            <person name="Rodrigues-Pousada C."/>
        </authorList>
    </citation>
    <scope>NUCLEOTIDE SEQUENCE [LARGE SCALE GENOMIC DNA]</scope>
    <source>
        <strain evidence="13">ATCC 19364 / DSM 1382 / NCIMB 9332 / VKM B-1759</strain>
    </source>
</reference>
<dbReference type="GO" id="GO:0032993">
    <property type="term" value="C:protein-DNA complex"/>
    <property type="evidence" value="ECO:0007669"/>
    <property type="project" value="TreeGrafter"/>
</dbReference>
<accession>T2G8K0</accession>
<evidence type="ECO:0000259" key="11">
    <source>
        <dbReference type="PROSITE" id="PS51755"/>
    </source>
</evidence>
<dbReference type="GO" id="GO:0005829">
    <property type="term" value="C:cytosol"/>
    <property type="evidence" value="ECO:0007669"/>
    <property type="project" value="TreeGrafter"/>
</dbReference>
<evidence type="ECO:0000313" key="13">
    <source>
        <dbReference type="Proteomes" id="UP000016587"/>
    </source>
</evidence>
<gene>
    <name evidence="12" type="ORF">DGI_0292</name>
</gene>
<dbReference type="Gene3D" id="1.10.10.10">
    <property type="entry name" value="Winged helix-like DNA-binding domain superfamily/Winged helix DNA-binding domain"/>
    <property type="match status" value="1"/>
</dbReference>
<evidence type="ECO:0000256" key="6">
    <source>
        <dbReference type="ARBA" id="ARBA00023163"/>
    </source>
</evidence>
<dbReference type="Pfam" id="PF00486">
    <property type="entry name" value="Trans_reg_C"/>
    <property type="match status" value="1"/>
</dbReference>
<dbReference type="EMBL" id="CP006585">
    <property type="protein sequence ID" value="AGW12222.1"/>
    <property type="molecule type" value="Genomic_DNA"/>
</dbReference>
<evidence type="ECO:0000256" key="5">
    <source>
        <dbReference type="ARBA" id="ARBA00023125"/>
    </source>
</evidence>
<dbReference type="SMART" id="SM00862">
    <property type="entry name" value="Trans_reg_C"/>
    <property type="match status" value="1"/>
</dbReference>
<dbReference type="PANTHER" id="PTHR48111:SF21">
    <property type="entry name" value="DNA-BINDING DUAL MASTER TRANSCRIPTIONAL REGULATOR RPAA"/>
    <property type="match status" value="1"/>
</dbReference>
<dbReference type="CDD" id="cd00383">
    <property type="entry name" value="trans_reg_C"/>
    <property type="match status" value="1"/>
</dbReference>
<evidence type="ECO:0000256" key="4">
    <source>
        <dbReference type="ARBA" id="ARBA00023015"/>
    </source>
</evidence>